<dbReference type="CDD" id="cd06423">
    <property type="entry name" value="CESA_like"/>
    <property type="match status" value="1"/>
</dbReference>
<comment type="similarity">
    <text evidence="1">Belongs to the glycosyltransferase 2 family.</text>
</comment>
<feature type="domain" description="Glycosyltransferase 2-like" evidence="6">
    <location>
        <begin position="168"/>
        <end position="383"/>
    </location>
</feature>
<evidence type="ECO:0000259" key="5">
    <source>
        <dbReference type="Pfam" id="PF00535"/>
    </source>
</evidence>
<feature type="transmembrane region" description="Helical" evidence="4">
    <location>
        <begin position="386"/>
        <end position="408"/>
    </location>
</feature>
<feature type="transmembrane region" description="Helical" evidence="4">
    <location>
        <begin position="6"/>
        <end position="35"/>
    </location>
</feature>
<evidence type="ECO:0000256" key="2">
    <source>
        <dbReference type="ARBA" id="ARBA00022676"/>
    </source>
</evidence>
<dbReference type="AlphaFoldDB" id="D0MEL2"/>
<dbReference type="Gene3D" id="3.90.550.10">
    <property type="entry name" value="Spore Coat Polysaccharide Biosynthesis Protein SpsA, Chain A"/>
    <property type="match status" value="1"/>
</dbReference>
<keyword evidence="4" id="KW-1133">Transmembrane helix</keyword>
<reference evidence="7 8" key="1">
    <citation type="journal article" date="2009" name="Stand. Genomic Sci.">
        <title>Complete genome sequence of Rhodothermus marinus type strain (R-10).</title>
        <authorList>
            <person name="Nolan M."/>
            <person name="Tindall B.J."/>
            <person name="Pomrenke H."/>
            <person name="Lapidus A."/>
            <person name="Copeland A."/>
            <person name="Glavina Del Rio T."/>
            <person name="Lucas S."/>
            <person name="Chen F."/>
            <person name="Tice H."/>
            <person name="Cheng J.F."/>
            <person name="Saunders E."/>
            <person name="Han C."/>
            <person name="Bruce D."/>
            <person name="Goodwin L."/>
            <person name="Chain P."/>
            <person name="Pitluck S."/>
            <person name="Ovchinikova G."/>
            <person name="Pati A."/>
            <person name="Ivanova N."/>
            <person name="Mavromatis K."/>
            <person name="Chen A."/>
            <person name="Palaniappan K."/>
            <person name="Land M."/>
            <person name="Hauser L."/>
            <person name="Chang Y.J."/>
            <person name="Jeffries C.D."/>
            <person name="Brettin T."/>
            <person name="Goker M."/>
            <person name="Bristow J."/>
            <person name="Eisen J.A."/>
            <person name="Markowitz V."/>
            <person name="Hugenholtz P."/>
            <person name="Kyrpides N.C."/>
            <person name="Klenk H.P."/>
            <person name="Detter J.C."/>
        </authorList>
    </citation>
    <scope>NUCLEOTIDE SEQUENCE [LARGE SCALE GENOMIC DNA]</scope>
    <source>
        <strain evidence="8">ATCC 43812 / DSM 4252 / R-10</strain>
    </source>
</reference>
<evidence type="ECO:0000256" key="4">
    <source>
        <dbReference type="SAM" id="Phobius"/>
    </source>
</evidence>
<dbReference type="eggNOG" id="COG1215">
    <property type="taxonomic scope" value="Bacteria"/>
</dbReference>
<keyword evidence="4" id="KW-0812">Transmembrane</keyword>
<proteinExistence type="inferred from homology"/>
<keyword evidence="8" id="KW-1185">Reference proteome</keyword>
<protein>
    <submittedName>
        <fullName evidence="7">Glycosyl transferase family 2</fullName>
    </submittedName>
</protein>
<keyword evidence="4" id="KW-0472">Membrane</keyword>
<name>D0MEL2_RHOM4</name>
<keyword evidence="2" id="KW-0328">Glycosyltransferase</keyword>
<dbReference type="HOGENOM" id="CLU_044042_1_0_10"/>
<dbReference type="InterPro" id="IPR029044">
    <property type="entry name" value="Nucleotide-diphossugar_trans"/>
</dbReference>
<dbReference type="RefSeq" id="WP_012844850.1">
    <property type="nucleotide sequence ID" value="NC_013501.1"/>
</dbReference>
<dbReference type="PANTHER" id="PTHR43630">
    <property type="entry name" value="POLY-BETA-1,6-N-ACETYL-D-GLUCOSAMINE SYNTHASE"/>
    <property type="match status" value="1"/>
</dbReference>
<sequence>MSQALLALLAVHQLCVLLYFMLWNSYYLVTSLFSFRALHRYSRRLASIDIDDLIATAGAPPVTVIVPAYNEAATIVEASRSLLTLRYPDYEILIVNDGSTDATLEVLRSTYRLQPAPRFPLASIPTAPVRAIYQSQTHSNLWVIDKENGKRADAINAGINYCQTPLLAIVDADGIMEPDALMRIVRPFLEDAHTVASGGIIRVVNGCNVEDGLVQEVRLPRNWLARFQVVEYLRSFLAGRVGWDALKIMLLISGAFGLFRRDLVVAVGGLAHDSIGEDFELTVRLHRYCREWRIPYAIHFVPDPVAWTEVPETVAVLGRQRNRWQRGLIDTLRRHLRLLLNPRYGRIGLLAFPYFFFFEMLGPLVEFSGYIVVLFLLMTGWASLTYFWAFLMVALLFGAILSLAAVGLEELSFRRYTRLQDLLWLLALSLLENLGYRQLITYYRLQGTLDYLRGQTGWGHMERKGFQKA</sequence>
<evidence type="ECO:0000313" key="8">
    <source>
        <dbReference type="Proteomes" id="UP000002221"/>
    </source>
</evidence>
<dbReference type="SUPFAM" id="SSF53448">
    <property type="entry name" value="Nucleotide-diphospho-sugar transferases"/>
    <property type="match status" value="1"/>
</dbReference>
<evidence type="ECO:0000256" key="1">
    <source>
        <dbReference type="ARBA" id="ARBA00006739"/>
    </source>
</evidence>
<dbReference type="Pfam" id="PF13632">
    <property type="entry name" value="Glyco_trans_2_3"/>
    <property type="match status" value="1"/>
</dbReference>
<dbReference type="KEGG" id="rmr:Rmar_2362"/>
<evidence type="ECO:0000313" key="7">
    <source>
        <dbReference type="EMBL" id="ACY49240.1"/>
    </source>
</evidence>
<organism evidence="7 8">
    <name type="scientific">Rhodothermus marinus (strain ATCC 43812 / DSM 4252 / R-10)</name>
    <name type="common">Rhodothermus obamensis</name>
    <dbReference type="NCBI Taxonomy" id="518766"/>
    <lineage>
        <taxon>Bacteria</taxon>
        <taxon>Pseudomonadati</taxon>
        <taxon>Rhodothermota</taxon>
        <taxon>Rhodothermia</taxon>
        <taxon>Rhodothermales</taxon>
        <taxon>Rhodothermaceae</taxon>
        <taxon>Rhodothermus</taxon>
    </lineage>
</organism>
<dbReference type="Pfam" id="PF00535">
    <property type="entry name" value="Glycos_transf_2"/>
    <property type="match status" value="1"/>
</dbReference>
<dbReference type="OrthoDB" id="9766299at2"/>
<accession>D0MEL2</accession>
<feature type="domain" description="Glycosyltransferase 2-like" evidence="5">
    <location>
        <begin position="63"/>
        <end position="109"/>
    </location>
</feature>
<dbReference type="STRING" id="518766.Rmar_2362"/>
<feature type="transmembrane region" description="Helical" evidence="4">
    <location>
        <begin position="347"/>
        <end position="380"/>
    </location>
</feature>
<dbReference type="EMBL" id="CP001807">
    <property type="protein sequence ID" value="ACY49240.1"/>
    <property type="molecule type" value="Genomic_DNA"/>
</dbReference>
<dbReference type="Proteomes" id="UP000002221">
    <property type="component" value="Chromosome"/>
</dbReference>
<dbReference type="GO" id="GO:0016757">
    <property type="term" value="F:glycosyltransferase activity"/>
    <property type="evidence" value="ECO:0007669"/>
    <property type="project" value="UniProtKB-KW"/>
</dbReference>
<dbReference type="InterPro" id="IPR001173">
    <property type="entry name" value="Glyco_trans_2-like"/>
</dbReference>
<gene>
    <name evidence="7" type="ordered locus">Rmar_2362</name>
</gene>
<keyword evidence="3 7" id="KW-0808">Transferase</keyword>
<evidence type="ECO:0000256" key="3">
    <source>
        <dbReference type="ARBA" id="ARBA00022679"/>
    </source>
</evidence>
<dbReference type="CAZy" id="GT2">
    <property type="family name" value="Glycosyltransferase Family 2"/>
</dbReference>
<evidence type="ECO:0000259" key="6">
    <source>
        <dbReference type="Pfam" id="PF13632"/>
    </source>
</evidence>
<dbReference type="PANTHER" id="PTHR43630:SF1">
    <property type="entry name" value="POLY-BETA-1,6-N-ACETYL-D-GLUCOSAMINE SYNTHASE"/>
    <property type="match status" value="1"/>
</dbReference>